<feature type="region of interest" description="Disordered" evidence="1">
    <location>
        <begin position="1"/>
        <end position="30"/>
    </location>
</feature>
<feature type="compositionally biased region" description="Basic and acidic residues" evidence="1">
    <location>
        <begin position="560"/>
        <end position="571"/>
    </location>
</feature>
<feature type="compositionally biased region" description="Pro residues" evidence="1">
    <location>
        <begin position="448"/>
        <end position="457"/>
    </location>
</feature>
<feature type="region of interest" description="Disordered" evidence="1">
    <location>
        <begin position="536"/>
        <end position="577"/>
    </location>
</feature>
<feature type="compositionally biased region" description="Low complexity" evidence="1">
    <location>
        <begin position="20"/>
        <end position="30"/>
    </location>
</feature>
<evidence type="ECO:0000256" key="1">
    <source>
        <dbReference type="SAM" id="MobiDB-lite"/>
    </source>
</evidence>
<dbReference type="AlphaFoldDB" id="A0AA38XVW0"/>
<evidence type="ECO:0000313" key="3">
    <source>
        <dbReference type="Proteomes" id="UP001172681"/>
    </source>
</evidence>
<protein>
    <submittedName>
        <fullName evidence="2">Uncharacterized protein</fullName>
    </submittedName>
</protein>
<feature type="region of interest" description="Disordered" evidence="1">
    <location>
        <begin position="407"/>
        <end position="505"/>
    </location>
</feature>
<feature type="compositionally biased region" description="Low complexity" evidence="1">
    <location>
        <begin position="209"/>
        <end position="222"/>
    </location>
</feature>
<gene>
    <name evidence="2" type="ORF">H2204_011056</name>
</gene>
<accession>A0AA38XVW0</accession>
<reference evidence="2" key="1">
    <citation type="submission" date="2022-10" db="EMBL/GenBank/DDBJ databases">
        <title>Culturing micro-colonial fungi from biological soil crusts in the Mojave desert and describing Neophaeococcomyces mojavensis, and introducing the new genera and species Taxawa tesnikishii.</title>
        <authorList>
            <person name="Kurbessoian T."/>
            <person name="Stajich J.E."/>
        </authorList>
    </citation>
    <scope>NUCLEOTIDE SEQUENCE</scope>
    <source>
        <strain evidence="2">TK_35</strain>
    </source>
</reference>
<name>A0AA38XVW0_9EURO</name>
<feature type="compositionally biased region" description="Polar residues" evidence="1">
    <location>
        <begin position="181"/>
        <end position="195"/>
    </location>
</feature>
<sequence>MTSSPGSDPSENGSDNSTWSGASATSNASQSSVSSTYSIKRFQGQSCRADVFYAGETVSRRSRELQSEMDVHLSLMESIWSDQSEASRYQAATSNIAENAPHGAELERPEILARAEKHSSPLVSCLAPVKSDSTASPGKDWLQVQRTAATVFLLVTYLSCVQLIILTQVHASQGAKRKYGDSQNTQPQINHSLSSPAPGRGKPSGGQWTADSASSLATSTSGSKRRKAAARRLGDIFYKFDPVKYWKCACRGSTTTRELFRRDEHKHLSFWHVKAGHLSYHNLRELHQFDPWGDEQLRNEAQRSGEDREVFIWRYKFIMAYPSFIPYRAMLNPWQGEPLLPEDFDDVMRMLQLLEYRRCDGGDATASINDPGCHVLASDGQRIMFIANLFFVGFFLGQLSETIRRHDPSLPTANLHPEGPPEIRPSIDEEPSGPLHSTSNHTVNDEPTPTPLVPPDSLPTAFLTDESLTQTRPTQADDVPSASNVPSQDSWITEATGPSTIQTPPDLGFEVVNTRICENADSTSWEPGISELTVSMRDDEKRPQAENALDEDQNSVSSDESWKHWLRDDKIQNTTNE</sequence>
<feature type="compositionally biased region" description="Polar residues" evidence="1">
    <location>
        <begin position="435"/>
        <end position="447"/>
    </location>
</feature>
<evidence type="ECO:0000313" key="2">
    <source>
        <dbReference type="EMBL" id="KAJ9623764.1"/>
    </source>
</evidence>
<comment type="caution">
    <text evidence="2">The sequence shown here is derived from an EMBL/GenBank/DDBJ whole genome shotgun (WGS) entry which is preliminary data.</text>
</comment>
<feature type="compositionally biased region" description="Polar residues" evidence="1">
    <location>
        <begin position="481"/>
        <end position="503"/>
    </location>
</feature>
<dbReference type="Proteomes" id="UP001172681">
    <property type="component" value="Unassembled WGS sequence"/>
</dbReference>
<keyword evidence="3" id="KW-1185">Reference proteome</keyword>
<proteinExistence type="predicted"/>
<dbReference type="EMBL" id="JAPDRN010000098">
    <property type="protein sequence ID" value="KAJ9623764.1"/>
    <property type="molecule type" value="Genomic_DNA"/>
</dbReference>
<feature type="compositionally biased region" description="Polar residues" evidence="1">
    <location>
        <begin position="1"/>
        <end position="19"/>
    </location>
</feature>
<feature type="region of interest" description="Disordered" evidence="1">
    <location>
        <begin position="177"/>
        <end position="224"/>
    </location>
</feature>
<organism evidence="2 3">
    <name type="scientific">Knufia peltigerae</name>
    <dbReference type="NCBI Taxonomy" id="1002370"/>
    <lineage>
        <taxon>Eukaryota</taxon>
        <taxon>Fungi</taxon>
        <taxon>Dikarya</taxon>
        <taxon>Ascomycota</taxon>
        <taxon>Pezizomycotina</taxon>
        <taxon>Eurotiomycetes</taxon>
        <taxon>Chaetothyriomycetidae</taxon>
        <taxon>Chaetothyriales</taxon>
        <taxon>Trichomeriaceae</taxon>
        <taxon>Knufia</taxon>
    </lineage>
</organism>